<evidence type="ECO:0008006" key="4">
    <source>
        <dbReference type="Google" id="ProtNLM"/>
    </source>
</evidence>
<gene>
    <name evidence="2" type="ORF">Anas_06841</name>
</gene>
<name>A0A5N5TNE5_9CRUS</name>
<reference evidence="2 3" key="1">
    <citation type="journal article" date="2019" name="PLoS Biol.">
        <title>Sex chromosomes control vertical transmission of feminizing Wolbachia symbionts in an isopod.</title>
        <authorList>
            <person name="Becking T."/>
            <person name="Chebbi M.A."/>
            <person name="Giraud I."/>
            <person name="Moumen B."/>
            <person name="Laverre T."/>
            <person name="Caubet Y."/>
            <person name="Peccoud J."/>
            <person name="Gilbert C."/>
            <person name="Cordaux R."/>
        </authorList>
    </citation>
    <scope>NUCLEOTIDE SEQUENCE [LARGE SCALE GENOMIC DNA]</scope>
    <source>
        <strain evidence="2">ANa2</strain>
        <tissue evidence="2">Whole body excluding digestive tract and cuticle</tissue>
    </source>
</reference>
<dbReference type="EMBL" id="SEYY01000260">
    <property type="protein sequence ID" value="KAB7507695.1"/>
    <property type="molecule type" value="Genomic_DNA"/>
</dbReference>
<dbReference type="Proteomes" id="UP000326759">
    <property type="component" value="Unassembled WGS sequence"/>
</dbReference>
<sequence>MADLVQTMPKTYWCGFRVVLLLGLITAVSAYTVGAILAGVAFHSWNYDVTCSVMGDNRSWKEKFEVAIPLKAVGPSMMSFGGGIFFIIFIEWFFVKPYPTFMVA</sequence>
<keyword evidence="1" id="KW-0812">Transmembrane</keyword>
<evidence type="ECO:0000313" key="2">
    <source>
        <dbReference type="EMBL" id="KAB7507695.1"/>
    </source>
</evidence>
<dbReference type="OrthoDB" id="6329126at2759"/>
<proteinExistence type="predicted"/>
<accession>A0A5N5TNE5</accession>
<keyword evidence="1" id="KW-1133">Transmembrane helix</keyword>
<evidence type="ECO:0000256" key="1">
    <source>
        <dbReference type="SAM" id="Phobius"/>
    </source>
</evidence>
<comment type="caution">
    <text evidence="2">The sequence shown here is derived from an EMBL/GenBank/DDBJ whole genome shotgun (WGS) entry which is preliminary data.</text>
</comment>
<feature type="transmembrane region" description="Helical" evidence="1">
    <location>
        <begin position="77"/>
        <end position="95"/>
    </location>
</feature>
<evidence type="ECO:0000313" key="3">
    <source>
        <dbReference type="Proteomes" id="UP000326759"/>
    </source>
</evidence>
<keyword evidence="1" id="KW-0472">Membrane</keyword>
<organism evidence="2 3">
    <name type="scientific">Armadillidium nasatum</name>
    <dbReference type="NCBI Taxonomy" id="96803"/>
    <lineage>
        <taxon>Eukaryota</taxon>
        <taxon>Metazoa</taxon>
        <taxon>Ecdysozoa</taxon>
        <taxon>Arthropoda</taxon>
        <taxon>Crustacea</taxon>
        <taxon>Multicrustacea</taxon>
        <taxon>Malacostraca</taxon>
        <taxon>Eumalacostraca</taxon>
        <taxon>Peracarida</taxon>
        <taxon>Isopoda</taxon>
        <taxon>Oniscidea</taxon>
        <taxon>Crinocheta</taxon>
        <taxon>Armadillidiidae</taxon>
        <taxon>Armadillidium</taxon>
    </lineage>
</organism>
<feature type="transmembrane region" description="Helical" evidence="1">
    <location>
        <begin position="18"/>
        <end position="42"/>
    </location>
</feature>
<protein>
    <recommendedName>
        <fullName evidence="4">Transmembrane protein</fullName>
    </recommendedName>
</protein>
<keyword evidence="3" id="KW-1185">Reference proteome</keyword>
<dbReference type="AlphaFoldDB" id="A0A5N5TNE5"/>